<feature type="compositionally biased region" description="Polar residues" evidence="1">
    <location>
        <begin position="1751"/>
        <end position="1760"/>
    </location>
</feature>
<organism evidence="2 3">
    <name type="scientific">Leptomonas pyrrhocoris</name>
    <name type="common">Firebug parasite</name>
    <dbReference type="NCBI Taxonomy" id="157538"/>
    <lineage>
        <taxon>Eukaryota</taxon>
        <taxon>Discoba</taxon>
        <taxon>Euglenozoa</taxon>
        <taxon>Kinetoplastea</taxon>
        <taxon>Metakinetoplastina</taxon>
        <taxon>Trypanosomatida</taxon>
        <taxon>Trypanosomatidae</taxon>
        <taxon>Leishmaniinae</taxon>
        <taxon>Leptomonas</taxon>
    </lineage>
</organism>
<feature type="region of interest" description="Disordered" evidence="1">
    <location>
        <begin position="2167"/>
        <end position="2192"/>
    </location>
</feature>
<feature type="compositionally biased region" description="Polar residues" evidence="1">
    <location>
        <begin position="1282"/>
        <end position="1291"/>
    </location>
</feature>
<feature type="compositionally biased region" description="Basic and acidic residues" evidence="1">
    <location>
        <begin position="2598"/>
        <end position="2607"/>
    </location>
</feature>
<feature type="region of interest" description="Disordered" evidence="1">
    <location>
        <begin position="1888"/>
        <end position="1947"/>
    </location>
</feature>
<keyword evidence="3" id="KW-1185">Reference proteome</keyword>
<feature type="compositionally biased region" description="Basic and acidic residues" evidence="1">
    <location>
        <begin position="129"/>
        <end position="140"/>
    </location>
</feature>
<feature type="compositionally biased region" description="Low complexity" evidence="1">
    <location>
        <begin position="1715"/>
        <end position="1732"/>
    </location>
</feature>
<feature type="region of interest" description="Disordered" evidence="1">
    <location>
        <begin position="65"/>
        <end position="376"/>
    </location>
</feature>
<feature type="compositionally biased region" description="Polar residues" evidence="1">
    <location>
        <begin position="2532"/>
        <end position="2543"/>
    </location>
</feature>
<feature type="region of interest" description="Disordered" evidence="1">
    <location>
        <begin position="1652"/>
        <end position="1776"/>
    </location>
</feature>
<feature type="region of interest" description="Disordered" evidence="1">
    <location>
        <begin position="1"/>
        <end position="46"/>
    </location>
</feature>
<feature type="compositionally biased region" description="Low complexity" evidence="1">
    <location>
        <begin position="1215"/>
        <end position="1232"/>
    </location>
</feature>
<dbReference type="EMBL" id="LGTL01000003">
    <property type="protein sequence ID" value="KPA83688.1"/>
    <property type="molecule type" value="Genomic_DNA"/>
</dbReference>
<feature type="compositionally biased region" description="Low complexity" evidence="1">
    <location>
        <begin position="1994"/>
        <end position="2007"/>
    </location>
</feature>
<gene>
    <name evidence="2" type="ORF">ABB37_01944</name>
</gene>
<feature type="compositionally biased region" description="Low complexity" evidence="1">
    <location>
        <begin position="1481"/>
        <end position="1495"/>
    </location>
</feature>
<feature type="region of interest" description="Disordered" evidence="1">
    <location>
        <begin position="2868"/>
        <end position="3012"/>
    </location>
</feature>
<feature type="compositionally biased region" description="Low complexity" evidence="1">
    <location>
        <begin position="3063"/>
        <end position="3078"/>
    </location>
</feature>
<feature type="region of interest" description="Disordered" evidence="1">
    <location>
        <begin position="1983"/>
        <end position="2020"/>
    </location>
</feature>
<evidence type="ECO:0000313" key="3">
    <source>
        <dbReference type="Proteomes" id="UP000037923"/>
    </source>
</evidence>
<feature type="region of interest" description="Disordered" evidence="1">
    <location>
        <begin position="2075"/>
        <end position="2136"/>
    </location>
</feature>
<feature type="compositionally biased region" description="Low complexity" evidence="1">
    <location>
        <begin position="453"/>
        <end position="498"/>
    </location>
</feature>
<feature type="region of interest" description="Disordered" evidence="1">
    <location>
        <begin position="1475"/>
        <end position="1495"/>
    </location>
</feature>
<feature type="compositionally biased region" description="Polar residues" evidence="1">
    <location>
        <begin position="260"/>
        <end position="277"/>
    </location>
</feature>
<proteinExistence type="predicted"/>
<feature type="region of interest" description="Disordered" evidence="1">
    <location>
        <begin position="656"/>
        <end position="679"/>
    </location>
</feature>
<feature type="region of interest" description="Disordered" evidence="1">
    <location>
        <begin position="546"/>
        <end position="639"/>
    </location>
</feature>
<feature type="compositionally biased region" description="Low complexity" evidence="1">
    <location>
        <begin position="357"/>
        <end position="367"/>
    </location>
</feature>
<dbReference type="GeneID" id="26902239"/>
<feature type="compositionally biased region" description="Pro residues" evidence="1">
    <location>
        <begin position="1671"/>
        <end position="1684"/>
    </location>
</feature>
<feature type="compositionally biased region" description="Low complexity" evidence="1">
    <location>
        <begin position="148"/>
        <end position="158"/>
    </location>
</feature>
<accession>A0A0N0DY35</accession>
<protein>
    <submittedName>
        <fullName evidence="2">Uncharacterized protein</fullName>
    </submittedName>
</protein>
<dbReference type="OMA" id="CAMISST"/>
<feature type="compositionally biased region" description="Polar residues" evidence="1">
    <location>
        <begin position="2277"/>
        <end position="2286"/>
    </location>
</feature>
<dbReference type="RefSeq" id="XP_015662127.1">
    <property type="nucleotide sequence ID" value="XM_015798649.1"/>
</dbReference>
<evidence type="ECO:0000313" key="2">
    <source>
        <dbReference type="EMBL" id="KPA83688.1"/>
    </source>
</evidence>
<feature type="compositionally biased region" description="Polar residues" evidence="1">
    <location>
        <begin position="182"/>
        <end position="192"/>
    </location>
</feature>
<feature type="compositionally biased region" description="Low complexity" evidence="1">
    <location>
        <begin position="14"/>
        <end position="32"/>
    </location>
</feature>
<feature type="region of interest" description="Disordered" evidence="1">
    <location>
        <begin position="1187"/>
        <end position="1298"/>
    </location>
</feature>
<feature type="compositionally biased region" description="Low complexity" evidence="1">
    <location>
        <begin position="2989"/>
        <end position="3010"/>
    </location>
</feature>
<dbReference type="OrthoDB" id="267971at2759"/>
<dbReference type="Proteomes" id="UP000037923">
    <property type="component" value="Unassembled WGS sequence"/>
</dbReference>
<feature type="compositionally biased region" description="Polar residues" evidence="1">
    <location>
        <begin position="98"/>
        <end position="108"/>
    </location>
</feature>
<feature type="compositionally biased region" description="Basic and acidic residues" evidence="1">
    <location>
        <begin position="591"/>
        <end position="607"/>
    </location>
</feature>
<feature type="compositionally biased region" description="Low complexity" evidence="1">
    <location>
        <begin position="549"/>
        <end position="564"/>
    </location>
</feature>
<feature type="compositionally biased region" description="Low complexity" evidence="1">
    <location>
        <begin position="2761"/>
        <end position="2770"/>
    </location>
</feature>
<feature type="compositionally biased region" description="Low complexity" evidence="1">
    <location>
        <begin position="1246"/>
        <end position="1256"/>
    </location>
</feature>
<comment type="caution">
    <text evidence="2">The sequence shown here is derived from an EMBL/GenBank/DDBJ whole genome shotgun (WGS) entry which is preliminary data.</text>
</comment>
<feature type="region of interest" description="Disordered" evidence="1">
    <location>
        <begin position="423"/>
        <end position="524"/>
    </location>
</feature>
<reference evidence="2 3" key="1">
    <citation type="submission" date="2015-07" db="EMBL/GenBank/DDBJ databases">
        <title>High-quality genome of monoxenous trypanosomatid Leptomonas pyrrhocoris.</title>
        <authorList>
            <person name="Flegontov P."/>
            <person name="Butenko A."/>
            <person name="Firsov S."/>
            <person name="Vlcek C."/>
            <person name="Logacheva M.D."/>
            <person name="Field M."/>
            <person name="Filatov D."/>
            <person name="Flegontova O."/>
            <person name="Gerasimov E."/>
            <person name="Jackson A.P."/>
            <person name="Kelly S."/>
            <person name="Opperdoes F."/>
            <person name="O'Reilly A."/>
            <person name="Votypka J."/>
            <person name="Yurchenko V."/>
            <person name="Lukes J."/>
        </authorList>
    </citation>
    <scope>NUCLEOTIDE SEQUENCE [LARGE SCALE GENOMIC DNA]</scope>
    <source>
        <strain evidence="2">H10</strain>
    </source>
</reference>
<name>A0A0N0DY35_LEPPY</name>
<feature type="compositionally biased region" description="Low complexity" evidence="1">
    <location>
        <begin position="2680"/>
        <end position="2691"/>
    </location>
</feature>
<feature type="compositionally biased region" description="Polar residues" evidence="1">
    <location>
        <begin position="975"/>
        <end position="1004"/>
    </location>
</feature>
<feature type="region of interest" description="Disordered" evidence="1">
    <location>
        <begin position="2680"/>
        <end position="2770"/>
    </location>
</feature>
<feature type="region of interest" description="Disordered" evidence="1">
    <location>
        <begin position="1602"/>
        <end position="1621"/>
    </location>
</feature>
<dbReference type="VEuPathDB" id="TriTrypDB:LpyrH10_03_0950"/>
<feature type="compositionally biased region" description="Polar residues" evidence="1">
    <location>
        <begin position="2297"/>
        <end position="2318"/>
    </location>
</feature>
<feature type="region of interest" description="Disordered" evidence="1">
    <location>
        <begin position="2403"/>
        <end position="2478"/>
    </location>
</feature>
<feature type="compositionally biased region" description="Low complexity" evidence="1">
    <location>
        <begin position="2433"/>
        <end position="2469"/>
    </location>
</feature>
<feature type="region of interest" description="Disordered" evidence="1">
    <location>
        <begin position="2491"/>
        <end position="2650"/>
    </location>
</feature>
<feature type="compositionally biased region" description="Pro residues" evidence="1">
    <location>
        <begin position="82"/>
        <end position="92"/>
    </location>
</feature>
<feature type="region of interest" description="Disordered" evidence="1">
    <location>
        <begin position="1333"/>
        <end position="1365"/>
    </location>
</feature>
<feature type="region of interest" description="Disordered" evidence="1">
    <location>
        <begin position="906"/>
        <end position="1007"/>
    </location>
</feature>
<feature type="compositionally biased region" description="Low complexity" evidence="1">
    <location>
        <begin position="243"/>
        <end position="255"/>
    </location>
</feature>
<feature type="region of interest" description="Disordered" evidence="1">
    <location>
        <begin position="751"/>
        <end position="781"/>
    </location>
</feature>
<feature type="compositionally biased region" description="Low complexity" evidence="1">
    <location>
        <begin position="1893"/>
        <end position="1905"/>
    </location>
</feature>
<feature type="compositionally biased region" description="Low complexity" evidence="1">
    <location>
        <begin position="2950"/>
        <end position="2978"/>
    </location>
</feature>
<feature type="compositionally biased region" description="Low complexity" evidence="1">
    <location>
        <begin position="751"/>
        <end position="767"/>
    </location>
</feature>
<feature type="compositionally biased region" description="Low complexity" evidence="1">
    <location>
        <begin position="571"/>
        <end position="580"/>
    </location>
</feature>
<feature type="region of interest" description="Disordered" evidence="1">
    <location>
        <begin position="3036"/>
        <end position="3084"/>
    </location>
</feature>
<feature type="compositionally biased region" description="Polar residues" evidence="1">
    <location>
        <begin position="2697"/>
        <end position="2708"/>
    </location>
</feature>
<feature type="compositionally biased region" description="Low complexity" evidence="1">
    <location>
        <begin position="506"/>
        <end position="519"/>
    </location>
</feature>
<feature type="compositionally biased region" description="Basic and acidic residues" evidence="1">
    <location>
        <begin position="159"/>
        <end position="168"/>
    </location>
</feature>
<feature type="region of interest" description="Disordered" evidence="1">
    <location>
        <begin position="2248"/>
        <end position="2383"/>
    </location>
</feature>
<sequence length="3084" mass="311870">MSPSTGRSGGGGKTTTTMTNTTTPAAAASGGAPPRPHKMKSSASPVSLSVDDLLMSMLDAKSDEDVAAPAATAAGPVVPSRPSSPKPRPPGNPLKGSDTGSVALSHNSTHGVTVATAAVEAAGGDSGDDDRQPEQQHDADPLPPPPAACSQSSASSSGHGDDAARQRSNDTTNEPHAYPSIATFSAKPSHSTLPRETDPSKPWHSPTQSQLKSRARAPQPQPQLQQPSFDATGPRSSKDESRTSNSSSGNSNRCNDPLAVSTTQRPGTESMNSDSSVNSRGNGGAAGMNSASPKGASAPPTHRQETRNAVRVASPLKQRPRKRSSAVKPLNQSAAHPAQGAHCRSSKSPLHDSTDIQSSQRGSSSSSNKTAPGTANMAFIGVSHKTFSATQAFAEFPSQHDRHDDGNGERSATALLSVITADDGDARNSGATSTTGSQKRRHSLGNTVAKLWSATSHHGSSKSSAVASPAPSAAEVSPHTNAAAAPSTRATSTAATPDKTPPPPTTTTTTVTNSSASSPQKDSMIQQQALPALVSTFVAKINEEEEPGAAAAAALDVPSGASSRTARRSTDSSTSLSNAAVVAPTATPRQSSDRFAKRRQKSAEKYGHSVGEASMNRSDADTLPPQPVLHSREEMMPSPEKASKFVALTSRFQSLLQSRSTSSPSSRARGSSKGGSIRSSFDNAVMDAEGLRAFPLNSIVTSGSSNFMASRDCTQAPTPWHSVDRLVSAGDEEDMVFDHASPLALSQPTSQSASALLSSSSSASPLKSSDRPAAGRAAKGRKSLLSMTIIEKPAASGTARRASQSAQQVFKGAMNALQNKPRTASNISWMITAAKAGGERDIPALIPPPVQQQPQQPPSHRPCGGHGLFDALQAHQSINAAPTAPLYAGQGQATYQLFTGAAPNGMGHATSSSAPLPVPLPPRASDDDCGSHPGAAKLKSAGMHRARVAETQAPPTTPLVSLFPSTDVSADDGNDTASGAATSLSEVSMPPNTTALPRSGTSESPARARGAFSAGIAATWMTAAQALLPPSGHLTSLRVPLSAPATASGMAVVSAAAAPQSGVACGLLPGSAEQPRKRVFTSALHLSMPMDAPLLNANSEEATAAATAAAAATTGTGTGARASVLGFHSLISTTAGSFWRCAAPQAGTAIGLEPINAGTVTTATAAVPPANAPSRWSLCSTSKRKWTSSMPSLNGSLHPHHGASAGNLLRAPSGSSPLLPQTTGSSPTSSQGVRRGFSSRKFGPTSSSGGSSRSSSVAGDNTSGSGSGGGGRRSAGKSKQGLQRQQSSTSAEGRRTGQVVLMDVEPSFPAEESRQLPPLMRAMSPIRNLRASLVSTGSSGDGASLPLEPQLNPQECSPPPHQRQLEPSARGLECAMNPQDAPRKSLNKSFLSAVQSIAGSRRSFSSDENWLAAILPSAEGDGDGGAPSLGWVSSAVSPEFAPSTISFMDFSMLSSGEGEHAQLPGKDVGADAVEPADKRAAAATTTSTAAPAAALSPDLATAQRTPPASQHGESHAKSILRSAHLGPHPTRNAASIRSSATTAAVLSPVSLSILLNSTSFDSNNGRASSGGGGHGVVTAAPGAAAATAVTAANAPLNAQLAAGGGFPSRPRPSRSSSPPPILLSCEAAPALFTMTSGFAALQLHDSLPLTVGRRGSGAAPPLSLDGSRDPSPSPPPARSPPPPLHANTDSQSGDGEKSSNIRTGGEGSGARLADASAAPSSPTATAAATMPAAPSPPPAPSARGATRHTRTLSYTGSNTAIPAPPATSLTTSGSGARSRLVGSLSAAPNSTAGGVPASADAGAAPRRGIYAPSHSHSSSGVSELMVMDVAVTGSSNASCSGNSPLASSILYVPPELRRGPEWRHLQKYISHNVAQLQQHDPPHLLAPSAMNDASAGHARSHASSHFAEGVPSVHGEKQGDPRGSTASWRATRAAQAVPLPPPTGAATATAAEATNTANGSGGQGTSGQRDQQQPIARWHSNATFSAHCPGHPQGAGPRGPHGSSPPLSSAPPSSPSPGAQLQLVRLGSLLSIDAPNNTNYSSSVASVIAHTLPYLPSQLPIFTTFAQAGKAEAVHGDAPQLRARVPSGNTDTRGPSIGQVSSGGGEAPTDLNSPAEARGGLSSPTAEPDGDNAQHPLLRLLVPPSSSEALRDESTLSGVLFIASESDDDDVSCEGSSTNSSPILLYGHSHRKGATTPRKAAAVKERSGAHAANFDSSLSFSFPSGKFASPAPAVGGRQLTALANLAHATAPSEVEAPPPQQQQQREDAEAPAAGLKSSHSINTVDANTAEKRHSRAGLTSFSASTRRVSSLRSDPTQHSMDRMNFSGATALQQASRTRYSITDSLERADSRGGSSKGDRRRSLRSPFVDENGSPPGGQQLHEGSAIFENPDSARYDVVDTSSSSCILRRHDTPEDAGEQHCMQGPPRMVQSPLQSAAAAARRRQSLQSRLAAANEKASTSPETAAVAAAPLPPNPPAAAVAALVGSSAPYHTAAVPPASTPSNKDDAGEVRGCAAQPQRPSPTGEARPRRQPLQSSRKTSTPTGGLPSAPGSATRSSDASDDAASARRRKSALSDTSEGCSPLLAFSPVAPDITETEDGVRHGDVTAKQEATAATASPTERSPPAADDGGHHNGAGGVSHVISVQRSSVGDVDEATTMKATAAASPSLSSHAAAAKTCAATNATPSSPPSSDVVRAASNTVQRPSGGSSKVAEASSLTAPPASRLAANTRLSLAQTSPGGGPAHPSGCLTKSPGKSHHDSPAVPTTATPTPFMLPNCAMMSSMELASQTESTITSTAASPDLHFCLTSVTGAVSVSGPLALSGGASGGMDDSLLTNATDENRTLMMLSAFPMRHTPLATPSLLDAAETGAAHNNGGGGGVSVGAQNHTASAGAGKTPVLTSDVPPTALPLRQVTSPNGHRGGRAAAGGGRGRRAGEAVVPSPPLPPSPRAGRTPSASTTSSSTTTRTTVSTNSNSGTSAQRQRLPRVDASSTTTSTASTTGSTSSHAAATPRWRAFTNLSSPTRAGVVMVHVGNTENKESPSARATPALPQLPHPPTKTQLNASSTTATSSSTASSATQHLAGH</sequence>
<feature type="compositionally biased region" description="Low complexity" evidence="1">
    <location>
        <begin position="67"/>
        <end position="81"/>
    </location>
</feature>
<evidence type="ECO:0000256" key="1">
    <source>
        <dbReference type="SAM" id="MobiDB-lite"/>
    </source>
</evidence>
<feature type="compositionally biased region" description="Low complexity" evidence="1">
    <location>
        <begin position="109"/>
        <end position="123"/>
    </location>
</feature>
<feature type="compositionally biased region" description="Polar residues" evidence="1">
    <location>
        <begin position="2326"/>
        <end position="2343"/>
    </location>
</feature>